<dbReference type="SUPFAM" id="SSF82866">
    <property type="entry name" value="Multidrug efflux transporter AcrB transmembrane domain"/>
    <property type="match status" value="2"/>
</dbReference>
<feature type="transmembrane region" description="Helical" evidence="7">
    <location>
        <begin position="248"/>
        <end position="272"/>
    </location>
</feature>
<sequence>MITFILHAITDFSSSRRGKFVVIMFWLLVTGALVATAPRLASLYNDSLQQQMPATADSVAAQNLLLRAFPSSRGTPALLVLYDPGGLNVDDRIRIRQINDWLITQKTLPVATVVSAFTVPQATAQLISPDGTTMTIIAMLEGSVTDPALLKAVAMIRHALQDMTQGSSLQAYLTGPAGIISDATVVFGSVDVRLLLVTISLVFVLLIVLYRSPILTLLPLLSVGISMQIVNALLGFGAKAGLFAVSSMASQIATVLLFGAGTDYSIFIISRFREELLRTQDRHQAMRRTMRAVGEAITSSAMTVILALLTLLFAALGLYSSLGPPLAIAIAVMLLAGLTLVPALLVWLGRAAYWPFVPRYQEQQPEAAEARARGFWGRLGQWTVRRRRAAVVGSALLLAVLAMGTLDAQPSFNFLSAFRVPTDSGRGYALLQQHFPAGMLAPTTVLIQLHGATPDAYQHLVQLDAITAALQKVPGVAVVRGPTRPTGGAPAVDPAALQRNIAALPASLRAAIRRGQGLPACSDSLCIRPTPDILTAIGAYAASVSFVSSDATTVQLSVIFNDDPYSLPAIQRIALLHTTLSRTLAANGLGGGAATSATFHIAGQTAQLADQLAYNRRDTLLIVPAVLVLVLLVLVLLLRSLVAPLYLLLAVTLNFLAALGVGSFFCLRIQGQDGFNYAIPLYSFVFLVALGADYTIFLMSRVREEVERHGLETGVIFAVSRTGGVITSAGLILASTFLVLTTLPLTILYQLGICVAVGVLLDTFIVRGLLVPGMVALLGRWNWWPRRRLIQAKLALPMLLVLLAASLVSCAGDGAQVAPVAPARPTPASHPSLPVIPITAVDDGYEMPTSLNLHAGLVDIALVNNGTQPHQAQLARLHDGVTPSQVLDEFVTKRDQRAGFALLTLAGGSDIVAPGYGQETILNLSAGEYALLCLVVGNDGVSHVEKGMIRFFSVAAASAPVTPPASNGVVVMRDSGYVLPAVISTAQALTLRVINQGNEPHEMNIVRLAAGKRLQDLLAFFRSPSGPPPFEEYGGMAALAPNGSGWIKLHLEPGNYALCSLIPDQQTGQLQLERGMIALFSVHTMPA</sequence>
<dbReference type="Proteomes" id="UP000248706">
    <property type="component" value="Unassembled WGS sequence"/>
</dbReference>
<comment type="caution">
    <text evidence="9">The sequence shown here is derived from an EMBL/GenBank/DDBJ whole genome shotgun (WGS) entry which is preliminary data.</text>
</comment>
<organism evidence="9 10">
    <name type="scientific">Thermogemmatispora tikiterensis</name>
    <dbReference type="NCBI Taxonomy" id="1825093"/>
    <lineage>
        <taxon>Bacteria</taxon>
        <taxon>Bacillati</taxon>
        <taxon>Chloroflexota</taxon>
        <taxon>Ktedonobacteria</taxon>
        <taxon>Thermogemmatisporales</taxon>
        <taxon>Thermogemmatisporaceae</taxon>
        <taxon>Thermogemmatispora</taxon>
    </lineage>
</organism>
<dbReference type="EMBL" id="MCIF01000002">
    <property type="protein sequence ID" value="RAQ94098.1"/>
    <property type="molecule type" value="Genomic_DNA"/>
</dbReference>
<dbReference type="InterPro" id="IPR050545">
    <property type="entry name" value="Mycobact_MmpL"/>
</dbReference>
<dbReference type="Gene3D" id="1.20.1640.10">
    <property type="entry name" value="Multidrug efflux transporter AcrB transmembrane domain"/>
    <property type="match status" value="2"/>
</dbReference>
<dbReference type="InterPro" id="IPR000731">
    <property type="entry name" value="SSD"/>
</dbReference>
<proteinExistence type="inferred from homology"/>
<keyword evidence="5 7" id="KW-1133">Transmembrane helix</keyword>
<evidence type="ECO:0000256" key="7">
    <source>
        <dbReference type="SAM" id="Phobius"/>
    </source>
</evidence>
<comment type="similarity">
    <text evidence="2">Belongs to the resistance-nodulation-cell division (RND) (TC 2.A.6) family. MmpL subfamily.</text>
</comment>
<evidence type="ECO:0000259" key="8">
    <source>
        <dbReference type="PROSITE" id="PS50156"/>
    </source>
</evidence>
<dbReference type="PANTHER" id="PTHR33406">
    <property type="entry name" value="MEMBRANE PROTEIN MJ1562-RELATED"/>
    <property type="match status" value="1"/>
</dbReference>
<dbReference type="RefSeq" id="WP_112425725.1">
    <property type="nucleotide sequence ID" value="NZ_MCIF01000002.1"/>
</dbReference>
<keyword evidence="3" id="KW-1003">Cell membrane</keyword>
<evidence type="ECO:0000313" key="9">
    <source>
        <dbReference type="EMBL" id="RAQ94098.1"/>
    </source>
</evidence>
<feature type="transmembrane region" description="Helical" evidence="7">
    <location>
        <begin position="293"/>
        <end position="320"/>
    </location>
</feature>
<keyword evidence="6 7" id="KW-0472">Membrane</keyword>
<evidence type="ECO:0000256" key="2">
    <source>
        <dbReference type="ARBA" id="ARBA00010157"/>
    </source>
</evidence>
<dbReference type="AlphaFoldDB" id="A0A328V978"/>
<feature type="transmembrane region" description="Helical" evidence="7">
    <location>
        <begin position="20"/>
        <end position="41"/>
    </location>
</feature>
<feature type="transmembrane region" description="Helical" evidence="7">
    <location>
        <begin position="326"/>
        <end position="349"/>
    </location>
</feature>
<name>A0A328V978_9CHLR</name>
<feature type="transmembrane region" description="Helical" evidence="7">
    <location>
        <begin position="747"/>
        <end position="778"/>
    </location>
</feature>
<reference evidence="9 10" key="1">
    <citation type="submission" date="2016-08" db="EMBL/GenBank/DDBJ databases">
        <title>Analysis of Carbohydrate Active Enzymes in Thermogemmatispora T81 Reveals Carbohydrate Degradation Ability.</title>
        <authorList>
            <person name="Tomazini A."/>
            <person name="Lal S."/>
            <person name="Stott M."/>
            <person name="Henrissat B."/>
            <person name="Polikarpov I."/>
            <person name="Sparling R."/>
            <person name="Levin D.B."/>
        </authorList>
    </citation>
    <scope>NUCLEOTIDE SEQUENCE [LARGE SCALE GENOMIC DNA]</scope>
    <source>
        <strain evidence="9 10">T81</strain>
    </source>
</reference>
<feature type="transmembrane region" description="Helical" evidence="7">
    <location>
        <begin position="645"/>
        <end position="665"/>
    </location>
</feature>
<evidence type="ECO:0000256" key="6">
    <source>
        <dbReference type="ARBA" id="ARBA00023136"/>
    </source>
</evidence>
<feature type="domain" description="SSD" evidence="8">
    <location>
        <begin position="648"/>
        <end position="776"/>
    </location>
</feature>
<feature type="transmembrane region" description="Helical" evidence="7">
    <location>
        <begin position="217"/>
        <end position="236"/>
    </location>
</feature>
<feature type="transmembrane region" description="Helical" evidence="7">
    <location>
        <begin position="620"/>
        <end position="638"/>
    </location>
</feature>
<evidence type="ECO:0000256" key="3">
    <source>
        <dbReference type="ARBA" id="ARBA00022475"/>
    </source>
</evidence>
<evidence type="ECO:0000313" key="10">
    <source>
        <dbReference type="Proteomes" id="UP000248706"/>
    </source>
</evidence>
<dbReference type="OrthoDB" id="9782006at2"/>
<keyword evidence="10" id="KW-1185">Reference proteome</keyword>
<evidence type="ECO:0000256" key="5">
    <source>
        <dbReference type="ARBA" id="ARBA00022989"/>
    </source>
</evidence>
<dbReference type="PANTHER" id="PTHR33406:SF6">
    <property type="entry name" value="MEMBRANE PROTEIN YDGH-RELATED"/>
    <property type="match status" value="1"/>
</dbReference>
<protein>
    <recommendedName>
        <fullName evidence="8">SSD domain-containing protein</fullName>
    </recommendedName>
</protein>
<dbReference type="InterPro" id="IPR004869">
    <property type="entry name" value="MMPL_dom"/>
</dbReference>
<dbReference type="GO" id="GO:0005886">
    <property type="term" value="C:plasma membrane"/>
    <property type="evidence" value="ECO:0007669"/>
    <property type="project" value="UniProtKB-SubCell"/>
</dbReference>
<evidence type="ECO:0000256" key="1">
    <source>
        <dbReference type="ARBA" id="ARBA00004651"/>
    </source>
</evidence>
<evidence type="ECO:0000256" key="4">
    <source>
        <dbReference type="ARBA" id="ARBA00022692"/>
    </source>
</evidence>
<feature type="transmembrane region" description="Helical" evidence="7">
    <location>
        <begin position="677"/>
        <end position="697"/>
    </location>
</feature>
<feature type="transmembrane region" description="Helical" evidence="7">
    <location>
        <begin position="790"/>
        <end position="808"/>
    </location>
</feature>
<feature type="transmembrane region" description="Helical" evidence="7">
    <location>
        <begin position="388"/>
        <end position="406"/>
    </location>
</feature>
<dbReference type="Pfam" id="PF03176">
    <property type="entry name" value="MMPL"/>
    <property type="match status" value="2"/>
</dbReference>
<accession>A0A328V978</accession>
<keyword evidence="4 7" id="KW-0812">Transmembrane</keyword>
<feature type="transmembrane region" description="Helical" evidence="7">
    <location>
        <begin position="192"/>
        <end position="210"/>
    </location>
</feature>
<comment type="subcellular location">
    <subcellularLocation>
        <location evidence="1">Cell membrane</location>
        <topology evidence="1">Multi-pass membrane protein</topology>
    </subcellularLocation>
</comment>
<dbReference type="PROSITE" id="PS50156">
    <property type="entry name" value="SSD"/>
    <property type="match status" value="1"/>
</dbReference>
<gene>
    <name evidence="9" type="ORF">A4R35_01045</name>
</gene>